<organism evidence="3 4">
    <name type="scientific">Pseudoduganella ginsengisoli</name>
    <dbReference type="NCBI Taxonomy" id="1462440"/>
    <lineage>
        <taxon>Bacteria</taxon>
        <taxon>Pseudomonadati</taxon>
        <taxon>Pseudomonadota</taxon>
        <taxon>Betaproteobacteria</taxon>
        <taxon>Burkholderiales</taxon>
        <taxon>Oxalobacteraceae</taxon>
        <taxon>Telluria group</taxon>
        <taxon>Pseudoduganella</taxon>
    </lineage>
</organism>
<keyword evidence="1" id="KW-0732">Signal</keyword>
<evidence type="ECO:0000313" key="3">
    <source>
        <dbReference type="EMBL" id="MTW00747.1"/>
    </source>
</evidence>
<sequence length="263" mass="27255">MKLSKLVPAALLLAFANFANATAFVNGGFEDGNANGWTVGGGFRGGVLNSGMSTADFLPGGSLYDAGSSRSGINAAGTVDVNVGAALGSTVYSGNYSYRAEDQTWGGYASVISQKVMNYTDANIFFAWKAVLENGGHTEDESAAIFVSLHDDTTGTQLISRVYNAGAGGGGVDSRFSSIGSIFYTPDWQIEQLAIDAGLAGHDFTLSLLAADCNPTGHFGYAYIDGFGAVIPPVHVPEPQTAALMLLGAGAMLAARRRRNNNS</sequence>
<dbReference type="InterPro" id="IPR013424">
    <property type="entry name" value="Ice-binding_C"/>
</dbReference>
<feature type="signal peptide" evidence="1">
    <location>
        <begin position="1"/>
        <end position="21"/>
    </location>
</feature>
<dbReference type="Proteomes" id="UP000484015">
    <property type="component" value="Unassembled WGS sequence"/>
</dbReference>
<dbReference type="AlphaFoldDB" id="A0A6L6PTJ0"/>
<dbReference type="EMBL" id="WNLA01000001">
    <property type="protein sequence ID" value="MTW00747.1"/>
    <property type="molecule type" value="Genomic_DNA"/>
</dbReference>
<dbReference type="NCBIfam" id="TIGR02595">
    <property type="entry name" value="PEP_CTERM"/>
    <property type="match status" value="1"/>
</dbReference>
<keyword evidence="4" id="KW-1185">Reference proteome</keyword>
<evidence type="ECO:0000259" key="2">
    <source>
        <dbReference type="Pfam" id="PF07589"/>
    </source>
</evidence>
<protein>
    <submittedName>
        <fullName evidence="3">PEP-CTERM sorting domain-containing protein</fullName>
    </submittedName>
</protein>
<evidence type="ECO:0000313" key="4">
    <source>
        <dbReference type="Proteomes" id="UP000484015"/>
    </source>
</evidence>
<feature type="domain" description="Ice-binding protein C-terminal" evidence="2">
    <location>
        <begin position="236"/>
        <end position="259"/>
    </location>
</feature>
<accession>A0A6L6PTJ0</accession>
<dbReference type="RefSeq" id="WP_155437149.1">
    <property type="nucleotide sequence ID" value="NZ_WNLA01000001.1"/>
</dbReference>
<dbReference type="Pfam" id="PF07589">
    <property type="entry name" value="PEP-CTERM"/>
    <property type="match status" value="1"/>
</dbReference>
<evidence type="ECO:0000256" key="1">
    <source>
        <dbReference type="SAM" id="SignalP"/>
    </source>
</evidence>
<reference evidence="3 4" key="1">
    <citation type="submission" date="2019-11" db="EMBL/GenBank/DDBJ databases">
        <title>Type strains purchased from KCTC, JCM and DSMZ.</title>
        <authorList>
            <person name="Lu H."/>
        </authorList>
    </citation>
    <scope>NUCLEOTIDE SEQUENCE [LARGE SCALE GENOMIC DNA]</scope>
    <source>
        <strain evidence="3 4">KCTC 42409</strain>
    </source>
</reference>
<proteinExistence type="predicted"/>
<feature type="chain" id="PRO_5026759788" evidence="1">
    <location>
        <begin position="22"/>
        <end position="263"/>
    </location>
</feature>
<gene>
    <name evidence="3" type="ORF">GM668_01465</name>
</gene>
<comment type="caution">
    <text evidence="3">The sequence shown here is derived from an EMBL/GenBank/DDBJ whole genome shotgun (WGS) entry which is preliminary data.</text>
</comment>
<name>A0A6L6PTJ0_9BURK</name>
<dbReference type="OrthoDB" id="1490014at2"/>